<feature type="signal peptide" evidence="1">
    <location>
        <begin position="1"/>
        <end position="30"/>
    </location>
</feature>
<feature type="chain" id="PRO_5046836039" description="Secreted protein" evidence="1">
    <location>
        <begin position="31"/>
        <end position="130"/>
    </location>
</feature>
<dbReference type="Proteomes" id="UP000695264">
    <property type="component" value="Unassembled WGS sequence"/>
</dbReference>
<evidence type="ECO:0000313" key="2">
    <source>
        <dbReference type="EMBL" id="NJQ02083.1"/>
    </source>
</evidence>
<evidence type="ECO:0000313" key="3">
    <source>
        <dbReference type="Proteomes" id="UP000695264"/>
    </source>
</evidence>
<sequence length="130" mass="13655">MGAALRRARRRPLAGLLIAVAVLSSPAAAAAPVVGRAPAGGTAAPGPSGAGRPGHRAVCGLEVAGSEVTVRCHNPFPVTDRVRLHVECERWWDLDVDTAPVETGPARATRLSARCWKEPGRAWVTHEVSR</sequence>
<keyword evidence="1" id="KW-0732">Signal</keyword>
<gene>
    <name evidence="2" type="ORF">HCK00_16450</name>
</gene>
<name>A0ABX1C0C2_9ACTN</name>
<accession>A0ABX1C0C2</accession>
<proteinExistence type="predicted"/>
<reference evidence="2 3" key="1">
    <citation type="submission" date="2020-03" db="EMBL/GenBank/DDBJ databases">
        <title>WGS of actinomycetes isolated from Thailand.</title>
        <authorList>
            <person name="Thawai C."/>
        </authorList>
    </citation>
    <scope>NUCLEOTIDE SEQUENCE [LARGE SCALE GENOMIC DNA]</scope>
    <source>
        <strain evidence="2 3">PLAI 1-29</strain>
    </source>
</reference>
<evidence type="ECO:0000256" key="1">
    <source>
        <dbReference type="SAM" id="SignalP"/>
    </source>
</evidence>
<keyword evidence="3" id="KW-1185">Reference proteome</keyword>
<organism evidence="2 3">
    <name type="scientific">Streptomyces zingiberis</name>
    <dbReference type="NCBI Taxonomy" id="2053010"/>
    <lineage>
        <taxon>Bacteria</taxon>
        <taxon>Bacillati</taxon>
        <taxon>Actinomycetota</taxon>
        <taxon>Actinomycetes</taxon>
        <taxon>Kitasatosporales</taxon>
        <taxon>Streptomycetaceae</taxon>
        <taxon>Streptomyces</taxon>
    </lineage>
</organism>
<dbReference type="EMBL" id="JAATEN010000012">
    <property type="protein sequence ID" value="NJQ02083.1"/>
    <property type="molecule type" value="Genomic_DNA"/>
</dbReference>
<evidence type="ECO:0008006" key="4">
    <source>
        <dbReference type="Google" id="ProtNLM"/>
    </source>
</evidence>
<dbReference type="RefSeq" id="WP_168102720.1">
    <property type="nucleotide sequence ID" value="NZ_JAATEN010000012.1"/>
</dbReference>
<protein>
    <recommendedName>
        <fullName evidence="4">Secreted protein</fullName>
    </recommendedName>
</protein>
<comment type="caution">
    <text evidence="2">The sequence shown here is derived from an EMBL/GenBank/DDBJ whole genome shotgun (WGS) entry which is preliminary data.</text>
</comment>